<evidence type="ECO:0000256" key="4">
    <source>
        <dbReference type="ARBA" id="ARBA00023015"/>
    </source>
</evidence>
<dbReference type="SUPFAM" id="SSF57701">
    <property type="entry name" value="Zn2/Cys6 DNA-binding domain"/>
    <property type="match status" value="1"/>
</dbReference>
<dbReference type="CDD" id="cd12148">
    <property type="entry name" value="fungal_TF_MHR"/>
    <property type="match status" value="1"/>
</dbReference>
<organism evidence="10 11">
    <name type="scientific">Stachybotrys chartarum (strain CBS 109288 / IBT 7711)</name>
    <name type="common">Toxic black mold</name>
    <name type="synonym">Stilbospora chartarum</name>
    <dbReference type="NCBI Taxonomy" id="1280523"/>
    <lineage>
        <taxon>Eukaryota</taxon>
        <taxon>Fungi</taxon>
        <taxon>Dikarya</taxon>
        <taxon>Ascomycota</taxon>
        <taxon>Pezizomycotina</taxon>
        <taxon>Sordariomycetes</taxon>
        <taxon>Hypocreomycetidae</taxon>
        <taxon>Hypocreales</taxon>
        <taxon>Stachybotryaceae</taxon>
        <taxon>Stachybotrys</taxon>
    </lineage>
</organism>
<evidence type="ECO:0000313" key="10">
    <source>
        <dbReference type="EMBL" id="KEY66236.1"/>
    </source>
</evidence>
<dbReference type="PANTHER" id="PTHR31313">
    <property type="entry name" value="TY1 ENHANCER ACTIVATOR"/>
    <property type="match status" value="1"/>
</dbReference>
<evidence type="ECO:0000259" key="9">
    <source>
        <dbReference type="PROSITE" id="PS50048"/>
    </source>
</evidence>
<dbReference type="SMART" id="SM00906">
    <property type="entry name" value="Fungal_trans"/>
    <property type="match status" value="1"/>
</dbReference>
<comment type="subcellular location">
    <subcellularLocation>
        <location evidence="1">Nucleus</location>
    </subcellularLocation>
</comment>
<keyword evidence="2" id="KW-0479">Metal-binding</keyword>
<dbReference type="CDD" id="cd00067">
    <property type="entry name" value="GAL4"/>
    <property type="match status" value="1"/>
</dbReference>
<evidence type="ECO:0000313" key="11">
    <source>
        <dbReference type="Proteomes" id="UP000028045"/>
    </source>
</evidence>
<feature type="compositionally biased region" description="Polar residues" evidence="8">
    <location>
        <begin position="18"/>
        <end position="34"/>
    </location>
</feature>
<dbReference type="OrthoDB" id="2123952at2759"/>
<dbReference type="GO" id="GO:0000981">
    <property type="term" value="F:DNA-binding transcription factor activity, RNA polymerase II-specific"/>
    <property type="evidence" value="ECO:0007669"/>
    <property type="project" value="InterPro"/>
</dbReference>
<evidence type="ECO:0000256" key="3">
    <source>
        <dbReference type="ARBA" id="ARBA00022833"/>
    </source>
</evidence>
<reference evidence="10 11" key="1">
    <citation type="journal article" date="2014" name="BMC Genomics">
        <title>Comparative genome sequencing reveals chemotype-specific gene clusters in the toxigenic black mold Stachybotrys.</title>
        <authorList>
            <person name="Semeiks J."/>
            <person name="Borek D."/>
            <person name="Otwinowski Z."/>
            <person name="Grishin N.V."/>
        </authorList>
    </citation>
    <scope>NUCLEOTIDE SEQUENCE [LARGE SCALE GENOMIC DNA]</scope>
    <source>
        <strain evidence="11">CBS 109288 / IBT 7711</strain>
    </source>
</reference>
<dbReference type="SMART" id="SM00066">
    <property type="entry name" value="GAL4"/>
    <property type="match status" value="1"/>
</dbReference>
<feature type="region of interest" description="Disordered" evidence="8">
    <location>
        <begin position="181"/>
        <end position="207"/>
    </location>
</feature>
<keyword evidence="11" id="KW-1185">Reference proteome</keyword>
<feature type="domain" description="Zn(2)-C6 fungal-type" evidence="9">
    <location>
        <begin position="50"/>
        <end position="80"/>
    </location>
</feature>
<feature type="compositionally biased region" description="Polar residues" evidence="8">
    <location>
        <begin position="197"/>
        <end position="207"/>
    </location>
</feature>
<evidence type="ECO:0000256" key="5">
    <source>
        <dbReference type="ARBA" id="ARBA00023125"/>
    </source>
</evidence>
<dbReference type="PROSITE" id="PS00463">
    <property type="entry name" value="ZN2_CY6_FUNGAL_1"/>
    <property type="match status" value="1"/>
</dbReference>
<dbReference type="GO" id="GO:0005634">
    <property type="term" value="C:nucleus"/>
    <property type="evidence" value="ECO:0007669"/>
    <property type="project" value="UniProtKB-SubCell"/>
</dbReference>
<evidence type="ECO:0000256" key="7">
    <source>
        <dbReference type="ARBA" id="ARBA00023242"/>
    </source>
</evidence>
<dbReference type="Pfam" id="PF04082">
    <property type="entry name" value="Fungal_trans"/>
    <property type="match status" value="1"/>
</dbReference>
<name>A0A084ALQ7_STACB</name>
<keyword evidence="5" id="KW-0238">DNA-binding</keyword>
<evidence type="ECO:0000256" key="8">
    <source>
        <dbReference type="SAM" id="MobiDB-lite"/>
    </source>
</evidence>
<dbReference type="InterPro" id="IPR007219">
    <property type="entry name" value="XnlR_reg_dom"/>
</dbReference>
<dbReference type="Gene3D" id="4.10.240.10">
    <property type="entry name" value="Zn(2)-C6 fungal-type DNA-binding domain"/>
    <property type="match status" value="1"/>
</dbReference>
<keyword evidence="7" id="KW-0539">Nucleus</keyword>
<dbReference type="InterPro" id="IPR001138">
    <property type="entry name" value="Zn2Cys6_DnaBD"/>
</dbReference>
<dbReference type="Proteomes" id="UP000028045">
    <property type="component" value="Unassembled WGS sequence"/>
</dbReference>
<protein>
    <recommendedName>
        <fullName evidence="9">Zn(2)-C6 fungal-type domain-containing protein</fullName>
    </recommendedName>
</protein>
<evidence type="ECO:0000256" key="2">
    <source>
        <dbReference type="ARBA" id="ARBA00022723"/>
    </source>
</evidence>
<keyword evidence="4" id="KW-0805">Transcription regulation</keyword>
<keyword evidence="3" id="KW-0862">Zinc</keyword>
<proteinExistence type="predicted"/>
<dbReference type="GO" id="GO:0006351">
    <property type="term" value="P:DNA-templated transcription"/>
    <property type="evidence" value="ECO:0007669"/>
    <property type="project" value="InterPro"/>
</dbReference>
<dbReference type="GO" id="GO:0003677">
    <property type="term" value="F:DNA binding"/>
    <property type="evidence" value="ECO:0007669"/>
    <property type="project" value="UniProtKB-KW"/>
</dbReference>
<gene>
    <name evidence="10" type="ORF">S7711_09262</name>
</gene>
<accession>A0A084ALQ7</accession>
<feature type="region of interest" description="Disordered" evidence="8">
    <location>
        <begin position="1"/>
        <end position="41"/>
    </location>
</feature>
<evidence type="ECO:0000256" key="1">
    <source>
        <dbReference type="ARBA" id="ARBA00004123"/>
    </source>
</evidence>
<dbReference type="PROSITE" id="PS50048">
    <property type="entry name" value="ZN2_CY6_FUNGAL_2"/>
    <property type="match status" value="1"/>
</dbReference>
<evidence type="ECO:0000256" key="6">
    <source>
        <dbReference type="ARBA" id="ARBA00023163"/>
    </source>
</evidence>
<dbReference type="EMBL" id="KL648664">
    <property type="protein sequence ID" value="KEY66236.1"/>
    <property type="molecule type" value="Genomic_DNA"/>
</dbReference>
<dbReference type="HOGENOM" id="CLU_007003_0_2_1"/>
<dbReference type="Pfam" id="PF00172">
    <property type="entry name" value="Zn_clus"/>
    <property type="match status" value="1"/>
</dbReference>
<keyword evidence="6" id="KW-0804">Transcription</keyword>
<dbReference type="GO" id="GO:0008270">
    <property type="term" value="F:zinc ion binding"/>
    <property type="evidence" value="ECO:0007669"/>
    <property type="project" value="InterPro"/>
</dbReference>
<dbReference type="InterPro" id="IPR036864">
    <property type="entry name" value="Zn2-C6_fun-type_DNA-bd_sf"/>
</dbReference>
<dbReference type="InterPro" id="IPR051615">
    <property type="entry name" value="Transcr_Regulatory_Elem"/>
</dbReference>
<dbReference type="AlphaFoldDB" id="A0A084ALQ7"/>
<dbReference type="PANTHER" id="PTHR31313:SF4">
    <property type="entry name" value="CONIDIAL DEVELOPMENT PROTEIN FLUFFY"/>
    <property type="match status" value="1"/>
</dbReference>
<sequence length="692" mass="77486">MNHLVKGGSNRQHPLGPSQDTISIPKVQSSSGGSQLLKRSRAPGAIVSNACNECRKKRAKCDGNEPCSRCKAQESTECVYAVPVRHSKESLRTELEGLRHGVHSREQIFAALIHSDLREDILSRLQSGYPIEAITNWLEGALSSYDISRPTLSQHTGISIPAQLDITPILRRVAAEGNQVKSSSPLAAHQLRPWNDVSESSPGQSSPYNQINHMQSSNSSSVTMNWMAKVHGRGQSRASSWTVYIKQDMSKLNELMTEFQSATWTSITEDYEFVEHLLALYFCWEYPTFAPFSKEHFLGDFQNGKHRYCSPVLANALFALGCRFSTLPMSRTDPSDPLSSGDHFFKEAQRLLSQEIDHHSLTTIQALGIMSIREASCGRDSESYYYAGQSSRLTIEMGLHFVSKEEDEDKNFVQLVTFWGAFALDHMWSLATGSLPQFSHFRHLPPKPAIITAIDESLWMPYTDDGASTQLLYQQQSNEQSVYRCLCELSELAHISLYILRSPRRPSITRSLLDIYTRYLTWYEQIPEILRLGINFTPAVLFTQTPSFVPFFVLSVAMMQLAIGAASTQSDSYDPFQKSTQSTTKLDTPASDAISQCIADLDEMTSSCHFAKNASDFLQYHVKQWNMGVVQAGYCLYGFQQAQAKSLGLANMHTAQMAADGAENTLFSLFPLQRQPMMLRLSDLDQAGFSML</sequence>